<keyword evidence="2" id="KW-0732">Signal</keyword>
<keyword evidence="1" id="KW-1133">Transmembrane helix</keyword>
<dbReference type="RefSeq" id="XP_041288842.1">
    <property type="nucleotide sequence ID" value="XM_041429393.1"/>
</dbReference>
<evidence type="ECO:0000313" key="4">
    <source>
        <dbReference type="Proteomes" id="UP000823399"/>
    </source>
</evidence>
<keyword evidence="4" id="KW-1185">Reference proteome</keyword>
<accession>A0A9P7EZ78</accession>
<reference evidence="3" key="1">
    <citation type="journal article" date="2020" name="New Phytol.">
        <title>Comparative genomics reveals dynamic genome evolution in host specialist ectomycorrhizal fungi.</title>
        <authorList>
            <person name="Lofgren L.A."/>
            <person name="Nguyen N.H."/>
            <person name="Vilgalys R."/>
            <person name="Ruytinx J."/>
            <person name="Liao H.L."/>
            <person name="Branco S."/>
            <person name="Kuo A."/>
            <person name="LaButti K."/>
            <person name="Lipzen A."/>
            <person name="Andreopoulos W."/>
            <person name="Pangilinan J."/>
            <person name="Riley R."/>
            <person name="Hundley H."/>
            <person name="Na H."/>
            <person name="Barry K."/>
            <person name="Grigoriev I.V."/>
            <person name="Stajich J.E."/>
            <person name="Kennedy P.G."/>
        </authorList>
    </citation>
    <scope>NUCLEOTIDE SEQUENCE</scope>
    <source>
        <strain evidence="3">FC423</strain>
    </source>
</reference>
<name>A0A9P7EZ78_9AGAM</name>
<feature type="signal peptide" evidence="2">
    <location>
        <begin position="1"/>
        <end position="15"/>
    </location>
</feature>
<gene>
    <name evidence="3" type="ORF">F5147DRAFT_362589</name>
</gene>
<evidence type="ECO:0000256" key="2">
    <source>
        <dbReference type="SAM" id="SignalP"/>
    </source>
</evidence>
<evidence type="ECO:0000256" key="1">
    <source>
        <dbReference type="SAM" id="Phobius"/>
    </source>
</evidence>
<keyword evidence="1" id="KW-0812">Transmembrane</keyword>
<sequence length="136" mass="15314">MSQLHLVLLIYRSLGFRIMPRFECPGASKQCKVSYAAFSTPSLRYLSLCFRNTHSFCQTNAGLATPAAAVVLMGKSGAVPVALLLVVFMTVTFSAELIAVSSIVEVWHMHKFLRTHSMRRVRRLFMFHTTRFVDGQ</sequence>
<dbReference type="AlphaFoldDB" id="A0A9P7EZ78"/>
<dbReference type="EMBL" id="JABBWM010000062">
    <property type="protein sequence ID" value="KAG2098288.1"/>
    <property type="molecule type" value="Genomic_DNA"/>
</dbReference>
<dbReference type="Proteomes" id="UP000823399">
    <property type="component" value="Unassembled WGS sequence"/>
</dbReference>
<organism evidence="3 4">
    <name type="scientific">Suillus discolor</name>
    <dbReference type="NCBI Taxonomy" id="1912936"/>
    <lineage>
        <taxon>Eukaryota</taxon>
        <taxon>Fungi</taxon>
        <taxon>Dikarya</taxon>
        <taxon>Basidiomycota</taxon>
        <taxon>Agaricomycotina</taxon>
        <taxon>Agaricomycetes</taxon>
        <taxon>Agaricomycetidae</taxon>
        <taxon>Boletales</taxon>
        <taxon>Suillineae</taxon>
        <taxon>Suillaceae</taxon>
        <taxon>Suillus</taxon>
    </lineage>
</organism>
<feature type="transmembrane region" description="Helical" evidence="1">
    <location>
        <begin position="81"/>
        <end position="104"/>
    </location>
</feature>
<proteinExistence type="predicted"/>
<dbReference type="OrthoDB" id="2692786at2759"/>
<dbReference type="GeneID" id="64691652"/>
<comment type="caution">
    <text evidence="3">The sequence shown here is derived from an EMBL/GenBank/DDBJ whole genome shotgun (WGS) entry which is preliminary data.</text>
</comment>
<protein>
    <submittedName>
        <fullName evidence="3">Uncharacterized protein</fullName>
    </submittedName>
</protein>
<evidence type="ECO:0000313" key="3">
    <source>
        <dbReference type="EMBL" id="KAG2098288.1"/>
    </source>
</evidence>
<keyword evidence="1" id="KW-0472">Membrane</keyword>
<feature type="chain" id="PRO_5040411345" evidence="2">
    <location>
        <begin position="16"/>
        <end position="136"/>
    </location>
</feature>